<keyword evidence="3" id="KW-1185">Reference proteome</keyword>
<feature type="region of interest" description="Disordered" evidence="1">
    <location>
        <begin position="54"/>
        <end position="86"/>
    </location>
</feature>
<sequence length="86" mass="9478">MCGEQQRCCEMRTLYAGTRVEPIPIYTQTAVCWGGCDEAPHAPTLLPLELPLHHLTPLPPHPHPSPPIPSQLKPPRPQGLSLTNDQ</sequence>
<dbReference type="Proteomes" id="UP000324222">
    <property type="component" value="Unassembled WGS sequence"/>
</dbReference>
<proteinExistence type="predicted"/>
<evidence type="ECO:0000313" key="3">
    <source>
        <dbReference type="Proteomes" id="UP000324222"/>
    </source>
</evidence>
<dbReference type="AlphaFoldDB" id="A0A5B7HHV3"/>
<reference evidence="2 3" key="1">
    <citation type="submission" date="2019-05" db="EMBL/GenBank/DDBJ databases">
        <title>Another draft genome of Portunus trituberculatus and its Hox gene families provides insights of decapod evolution.</title>
        <authorList>
            <person name="Jeong J.-H."/>
            <person name="Song I."/>
            <person name="Kim S."/>
            <person name="Choi T."/>
            <person name="Kim D."/>
            <person name="Ryu S."/>
            <person name="Kim W."/>
        </authorList>
    </citation>
    <scope>NUCLEOTIDE SEQUENCE [LARGE SCALE GENOMIC DNA]</scope>
    <source>
        <tissue evidence="2">Muscle</tissue>
    </source>
</reference>
<organism evidence="2 3">
    <name type="scientific">Portunus trituberculatus</name>
    <name type="common">Swimming crab</name>
    <name type="synonym">Neptunus trituberculatus</name>
    <dbReference type="NCBI Taxonomy" id="210409"/>
    <lineage>
        <taxon>Eukaryota</taxon>
        <taxon>Metazoa</taxon>
        <taxon>Ecdysozoa</taxon>
        <taxon>Arthropoda</taxon>
        <taxon>Crustacea</taxon>
        <taxon>Multicrustacea</taxon>
        <taxon>Malacostraca</taxon>
        <taxon>Eumalacostraca</taxon>
        <taxon>Eucarida</taxon>
        <taxon>Decapoda</taxon>
        <taxon>Pleocyemata</taxon>
        <taxon>Brachyura</taxon>
        <taxon>Eubrachyura</taxon>
        <taxon>Portunoidea</taxon>
        <taxon>Portunidae</taxon>
        <taxon>Portuninae</taxon>
        <taxon>Portunus</taxon>
    </lineage>
</organism>
<protein>
    <submittedName>
        <fullName evidence="2">Uncharacterized protein</fullName>
    </submittedName>
</protein>
<comment type="caution">
    <text evidence="2">The sequence shown here is derived from an EMBL/GenBank/DDBJ whole genome shotgun (WGS) entry which is preliminary data.</text>
</comment>
<evidence type="ECO:0000256" key="1">
    <source>
        <dbReference type="SAM" id="MobiDB-lite"/>
    </source>
</evidence>
<dbReference type="EMBL" id="VSRR010033959">
    <property type="protein sequence ID" value="MPC72010.1"/>
    <property type="molecule type" value="Genomic_DNA"/>
</dbReference>
<name>A0A5B7HHV3_PORTR</name>
<gene>
    <name evidence="2" type="ORF">E2C01_066302</name>
</gene>
<evidence type="ECO:0000313" key="2">
    <source>
        <dbReference type="EMBL" id="MPC72010.1"/>
    </source>
</evidence>
<accession>A0A5B7HHV3</accession>
<feature type="compositionally biased region" description="Pro residues" evidence="1">
    <location>
        <begin position="57"/>
        <end position="77"/>
    </location>
</feature>